<feature type="region of interest" description="Disordered" evidence="5">
    <location>
        <begin position="436"/>
        <end position="456"/>
    </location>
</feature>
<keyword evidence="3" id="KW-0238">DNA-binding</keyword>
<dbReference type="InterPro" id="IPR002078">
    <property type="entry name" value="Sigma_54_int"/>
</dbReference>
<evidence type="ECO:0000313" key="9">
    <source>
        <dbReference type="Proteomes" id="UP000738126"/>
    </source>
</evidence>
<dbReference type="InterPro" id="IPR003593">
    <property type="entry name" value="AAA+_ATPase"/>
</dbReference>
<dbReference type="Gene3D" id="3.40.50.2300">
    <property type="match status" value="1"/>
</dbReference>
<dbReference type="PROSITE" id="PS50045">
    <property type="entry name" value="SIGMA54_INTERACT_4"/>
    <property type="match status" value="1"/>
</dbReference>
<evidence type="ECO:0000259" key="7">
    <source>
        <dbReference type="PROSITE" id="PS50110"/>
    </source>
</evidence>
<evidence type="ECO:0000256" key="5">
    <source>
        <dbReference type="SAM" id="MobiDB-lite"/>
    </source>
</evidence>
<evidence type="ECO:0000256" key="4">
    <source>
        <dbReference type="PROSITE-ProRule" id="PRU00169"/>
    </source>
</evidence>
<protein>
    <submittedName>
        <fullName evidence="8">Response regulator</fullName>
    </submittedName>
</protein>
<dbReference type="EMBL" id="NRSH01000033">
    <property type="protein sequence ID" value="MBK1726294.1"/>
    <property type="molecule type" value="Genomic_DNA"/>
</dbReference>
<feature type="domain" description="Sigma-54 factor interaction" evidence="6">
    <location>
        <begin position="137"/>
        <end position="366"/>
    </location>
</feature>
<dbReference type="InterPro" id="IPR011006">
    <property type="entry name" value="CheY-like_superfamily"/>
</dbReference>
<organism evidence="8 9">
    <name type="scientific">Halorhodospira neutriphila</name>
    <dbReference type="NCBI Taxonomy" id="168379"/>
    <lineage>
        <taxon>Bacteria</taxon>
        <taxon>Pseudomonadati</taxon>
        <taxon>Pseudomonadota</taxon>
        <taxon>Gammaproteobacteria</taxon>
        <taxon>Chromatiales</taxon>
        <taxon>Ectothiorhodospiraceae</taxon>
        <taxon>Halorhodospira</taxon>
    </lineage>
</organism>
<feature type="domain" description="Response regulatory" evidence="7">
    <location>
        <begin position="3"/>
        <end position="112"/>
    </location>
</feature>
<accession>A0ABS1E7P3</accession>
<dbReference type="PANTHER" id="PTHR32071">
    <property type="entry name" value="TRANSCRIPTIONAL REGULATORY PROTEIN"/>
    <property type="match status" value="1"/>
</dbReference>
<dbReference type="Gene3D" id="3.40.50.300">
    <property type="entry name" value="P-loop containing nucleotide triphosphate hydrolases"/>
    <property type="match status" value="1"/>
</dbReference>
<dbReference type="Pfam" id="PF00158">
    <property type="entry name" value="Sigma54_activat"/>
    <property type="match status" value="1"/>
</dbReference>
<dbReference type="Pfam" id="PF25601">
    <property type="entry name" value="AAA_lid_14"/>
    <property type="match status" value="1"/>
</dbReference>
<dbReference type="PROSITE" id="PS00676">
    <property type="entry name" value="SIGMA54_INTERACT_2"/>
    <property type="match status" value="1"/>
</dbReference>
<name>A0ABS1E7P3_9GAMM</name>
<dbReference type="Proteomes" id="UP000738126">
    <property type="component" value="Unassembled WGS sequence"/>
</dbReference>
<dbReference type="RefSeq" id="WP_200257272.1">
    <property type="nucleotide sequence ID" value="NZ_NRSH01000033.1"/>
</dbReference>
<feature type="modified residue" description="4-aspartylphosphate" evidence="4">
    <location>
        <position position="52"/>
    </location>
</feature>
<dbReference type="SUPFAM" id="SSF52540">
    <property type="entry name" value="P-loop containing nucleoside triphosphate hydrolases"/>
    <property type="match status" value="1"/>
</dbReference>
<dbReference type="SUPFAM" id="SSF46689">
    <property type="entry name" value="Homeodomain-like"/>
    <property type="match status" value="1"/>
</dbReference>
<dbReference type="SUPFAM" id="SSF52172">
    <property type="entry name" value="CheY-like"/>
    <property type="match status" value="1"/>
</dbReference>
<evidence type="ECO:0000256" key="2">
    <source>
        <dbReference type="ARBA" id="ARBA00022840"/>
    </source>
</evidence>
<reference evidence="8 9" key="1">
    <citation type="journal article" date="2020" name="Microorganisms">
        <title>Osmotic Adaptation and Compatible Solute Biosynthesis of Phototrophic Bacteria as Revealed from Genome Analyses.</title>
        <authorList>
            <person name="Imhoff J.F."/>
            <person name="Rahn T."/>
            <person name="Kunzel S."/>
            <person name="Keller A."/>
            <person name="Neulinger S.C."/>
        </authorList>
    </citation>
    <scope>NUCLEOTIDE SEQUENCE [LARGE SCALE GENOMIC DNA]</scope>
    <source>
        <strain evidence="8 9">DSM 15116</strain>
    </source>
</reference>
<dbReference type="InterPro" id="IPR009057">
    <property type="entry name" value="Homeodomain-like_sf"/>
</dbReference>
<keyword evidence="1" id="KW-0547">Nucleotide-binding</keyword>
<comment type="caution">
    <text evidence="8">The sequence shown here is derived from an EMBL/GenBank/DDBJ whole genome shotgun (WGS) entry which is preliminary data.</text>
</comment>
<dbReference type="InterPro" id="IPR027417">
    <property type="entry name" value="P-loop_NTPase"/>
</dbReference>
<dbReference type="PROSITE" id="PS50110">
    <property type="entry name" value="RESPONSE_REGULATORY"/>
    <property type="match status" value="1"/>
</dbReference>
<sequence length="456" mass="50343">MAEVLLIEDEAVIRKALQRLLARNGYGVCEADSLEQAAERWQLDGFDLVLADLRLPGEPGTAAIERTSAPVIIMTSYASVPSAVEAMRQGAVDYVAKPFDHDELLLAVERALKEHRLQRQNAALKAHVERDYPVHGIVGDCQPMQQVFERIYKVAPTDTSVLILGESGTGKELVARALHERSERHEGPLMAVNCAAIPESLIEAELFGHERGAFTGAVGARSGLVESADGGTLFLDEIGELPHQAQGRLLRVLQEGEIRRVGSTSARRVDIRLIAATHRDLKALVAAGQFREDLFFRIDVMEIRLPPLRERRPDIPELARFLLQKTCQRLNRAQLALSDEAIEAMQRYDWPGNVREMENTIERAVILSEGATITPEMLGMPAAAGPEPPPAEGGPEPVRQDLSLEEYFRQYVLTYQDRMTETALARGLGISRKALWEKRQRHGIPRPGSGGGGRSG</sequence>
<dbReference type="PANTHER" id="PTHR32071:SF117">
    <property type="entry name" value="PTS-DEPENDENT DIHYDROXYACETONE KINASE OPERON REGULATORY PROTEIN-RELATED"/>
    <property type="match status" value="1"/>
</dbReference>
<dbReference type="InterPro" id="IPR001789">
    <property type="entry name" value="Sig_transdc_resp-reg_receiver"/>
</dbReference>
<keyword evidence="9" id="KW-1185">Reference proteome</keyword>
<dbReference type="InterPro" id="IPR025943">
    <property type="entry name" value="Sigma_54_int_dom_ATP-bd_2"/>
</dbReference>
<dbReference type="InterPro" id="IPR025662">
    <property type="entry name" value="Sigma_54_int_dom_ATP-bd_1"/>
</dbReference>
<gene>
    <name evidence="8" type="ORF">CKO13_04480</name>
</gene>
<dbReference type="SMART" id="SM00448">
    <property type="entry name" value="REC"/>
    <property type="match status" value="1"/>
</dbReference>
<dbReference type="SMART" id="SM00382">
    <property type="entry name" value="AAA"/>
    <property type="match status" value="1"/>
</dbReference>
<evidence type="ECO:0000313" key="8">
    <source>
        <dbReference type="EMBL" id="MBK1726294.1"/>
    </source>
</evidence>
<keyword evidence="4" id="KW-0597">Phosphoprotein</keyword>
<dbReference type="PROSITE" id="PS00675">
    <property type="entry name" value="SIGMA54_INTERACT_1"/>
    <property type="match status" value="1"/>
</dbReference>
<dbReference type="Pfam" id="PF00072">
    <property type="entry name" value="Response_reg"/>
    <property type="match status" value="1"/>
</dbReference>
<dbReference type="InterPro" id="IPR058031">
    <property type="entry name" value="AAA_lid_NorR"/>
</dbReference>
<keyword evidence="2" id="KW-0067">ATP-binding</keyword>
<evidence type="ECO:0000256" key="1">
    <source>
        <dbReference type="ARBA" id="ARBA00022741"/>
    </source>
</evidence>
<dbReference type="CDD" id="cd00009">
    <property type="entry name" value="AAA"/>
    <property type="match status" value="1"/>
</dbReference>
<evidence type="ECO:0000256" key="3">
    <source>
        <dbReference type="ARBA" id="ARBA00023125"/>
    </source>
</evidence>
<dbReference type="Gene3D" id="1.10.8.60">
    <property type="match status" value="1"/>
</dbReference>
<proteinExistence type="predicted"/>
<evidence type="ECO:0000259" key="6">
    <source>
        <dbReference type="PROSITE" id="PS50045"/>
    </source>
</evidence>